<dbReference type="AlphaFoldDB" id="A0A2K4FFG6"/>
<reference evidence="6 7" key="1">
    <citation type="submission" date="2017-08" db="EMBL/GenBank/DDBJ databases">
        <title>Draft genome sequences of 64 type strains of genus Staph aureus.</title>
        <authorList>
            <person name="Cole K."/>
            <person name="Golubchik T."/>
            <person name="Russell J."/>
            <person name="Foster D."/>
            <person name="Llewelyn M."/>
            <person name="Wilson D."/>
            <person name="Crook D."/>
            <person name="Paul J."/>
        </authorList>
    </citation>
    <scope>NUCLEOTIDE SEQUENCE [LARGE SCALE GENOMIC DNA]</scope>
    <source>
        <strain evidence="6 7">DSM 29875</strain>
    </source>
</reference>
<dbReference type="InterPro" id="IPR051453">
    <property type="entry name" value="MBL_Glyoxalase_II"/>
</dbReference>
<proteinExistence type="predicted"/>
<dbReference type="SMART" id="SM00849">
    <property type="entry name" value="Lactamase_B"/>
    <property type="match status" value="1"/>
</dbReference>
<gene>
    <name evidence="6" type="ORF">CD039_04760</name>
</gene>
<dbReference type="RefSeq" id="WP_103371341.1">
    <property type="nucleotide sequence ID" value="NZ_CBCRVO010000001.1"/>
</dbReference>
<feature type="domain" description="Metallo-beta-lactamase" evidence="5">
    <location>
        <begin position="12"/>
        <end position="190"/>
    </location>
</feature>
<comment type="cofactor">
    <cofactor evidence="1">
        <name>Zn(2+)</name>
        <dbReference type="ChEBI" id="CHEBI:29105"/>
    </cofactor>
</comment>
<dbReference type="InterPro" id="IPR036866">
    <property type="entry name" value="RibonucZ/Hydroxyglut_hydro"/>
</dbReference>
<evidence type="ECO:0000256" key="4">
    <source>
        <dbReference type="ARBA" id="ARBA00022833"/>
    </source>
</evidence>
<dbReference type="EMBL" id="PPPX01000001">
    <property type="protein sequence ID" value="POA10061.1"/>
    <property type="molecule type" value="Genomic_DNA"/>
</dbReference>
<keyword evidence="3 6" id="KW-0378">Hydrolase</keyword>
<dbReference type="SUPFAM" id="SSF56281">
    <property type="entry name" value="Metallo-hydrolase/oxidoreductase"/>
    <property type="match status" value="1"/>
</dbReference>
<evidence type="ECO:0000313" key="7">
    <source>
        <dbReference type="Proteomes" id="UP000242712"/>
    </source>
</evidence>
<dbReference type="OrthoDB" id="9802248at2"/>
<organism evidence="6 7">
    <name type="scientific">Staphylococcus argensis</name>
    <dbReference type="NCBI Taxonomy" id="1607738"/>
    <lineage>
        <taxon>Bacteria</taxon>
        <taxon>Bacillati</taxon>
        <taxon>Bacillota</taxon>
        <taxon>Bacilli</taxon>
        <taxon>Bacillales</taxon>
        <taxon>Staphylococcaceae</taxon>
        <taxon>Staphylococcus</taxon>
    </lineage>
</organism>
<keyword evidence="4" id="KW-0862">Zinc</keyword>
<dbReference type="GO" id="GO:0016787">
    <property type="term" value="F:hydrolase activity"/>
    <property type="evidence" value="ECO:0007669"/>
    <property type="project" value="UniProtKB-KW"/>
</dbReference>
<dbReference type="PANTHER" id="PTHR46233:SF3">
    <property type="entry name" value="HYDROXYACYLGLUTATHIONE HYDROLASE GLOC"/>
    <property type="match status" value="1"/>
</dbReference>
<dbReference type="GO" id="GO:0046872">
    <property type="term" value="F:metal ion binding"/>
    <property type="evidence" value="ECO:0007669"/>
    <property type="project" value="UniProtKB-KW"/>
</dbReference>
<evidence type="ECO:0000256" key="2">
    <source>
        <dbReference type="ARBA" id="ARBA00022723"/>
    </source>
</evidence>
<name>A0A2K4FFG6_9STAP</name>
<comment type="caution">
    <text evidence="6">The sequence shown here is derived from an EMBL/GenBank/DDBJ whole genome shotgun (WGS) entry which is preliminary data.</text>
</comment>
<protein>
    <submittedName>
        <fullName evidence="6">Hydroxyacylglutathione hydrolase</fullName>
    </submittedName>
</protein>
<keyword evidence="7" id="KW-1185">Reference proteome</keyword>
<dbReference type="Pfam" id="PF00753">
    <property type="entry name" value="Lactamase_B"/>
    <property type="match status" value="1"/>
</dbReference>
<evidence type="ECO:0000256" key="3">
    <source>
        <dbReference type="ARBA" id="ARBA00022801"/>
    </source>
</evidence>
<evidence type="ECO:0000256" key="1">
    <source>
        <dbReference type="ARBA" id="ARBA00001947"/>
    </source>
</evidence>
<sequence>MQISHLTLGIASTNTYFIENDDELLLVDPSSESEKILERLKEIDKPLIAIILTHAHFDHIGALDDILAEYDVPVYLNEEEFDFLTDPEKNGAAKFKQYGLPEITSQAQPTNLNEGSTKIGNFSIEVLHTPGHSPGSLTYVFDEFAVVGDTLFNGGIGRTDLYRGDMETLIDSIKFKLFELDETLPLYPGHGPSTSVEAEIDNPYLLGF</sequence>
<accession>A0A2K4FFG6</accession>
<evidence type="ECO:0000259" key="5">
    <source>
        <dbReference type="SMART" id="SM00849"/>
    </source>
</evidence>
<dbReference type="PANTHER" id="PTHR46233">
    <property type="entry name" value="HYDROXYACYLGLUTATHIONE HYDROLASE GLOC"/>
    <property type="match status" value="1"/>
</dbReference>
<keyword evidence="2" id="KW-0479">Metal-binding</keyword>
<dbReference type="Gene3D" id="3.60.15.10">
    <property type="entry name" value="Ribonuclease Z/Hydroxyacylglutathione hydrolase-like"/>
    <property type="match status" value="1"/>
</dbReference>
<dbReference type="GeneID" id="98297653"/>
<dbReference type="Proteomes" id="UP000242712">
    <property type="component" value="Unassembled WGS sequence"/>
</dbReference>
<dbReference type="CDD" id="cd06262">
    <property type="entry name" value="metallo-hydrolase-like_MBL-fold"/>
    <property type="match status" value="1"/>
</dbReference>
<evidence type="ECO:0000313" key="6">
    <source>
        <dbReference type="EMBL" id="POA10061.1"/>
    </source>
</evidence>
<dbReference type="InterPro" id="IPR001279">
    <property type="entry name" value="Metallo-B-lactamas"/>
</dbReference>